<dbReference type="EMBL" id="ONZF01000004">
    <property type="protein sequence ID" value="SPJ24261.1"/>
    <property type="molecule type" value="Genomic_DNA"/>
</dbReference>
<accession>A0A2R8BVS4</accession>
<evidence type="ECO:0000313" key="2">
    <source>
        <dbReference type="Proteomes" id="UP000244912"/>
    </source>
</evidence>
<gene>
    <name evidence="1" type="ORF">PAA8504_02089</name>
</gene>
<evidence type="ECO:0000313" key="1">
    <source>
        <dbReference type="EMBL" id="SPJ24261.1"/>
    </source>
</evidence>
<protein>
    <submittedName>
        <fullName evidence="1">Uncharacterized protein</fullName>
    </submittedName>
</protein>
<organism evidence="1 2">
    <name type="scientific">Palleronia abyssalis</name>
    <dbReference type="NCBI Taxonomy" id="1501240"/>
    <lineage>
        <taxon>Bacteria</taxon>
        <taxon>Pseudomonadati</taxon>
        <taxon>Pseudomonadota</taxon>
        <taxon>Alphaproteobacteria</taxon>
        <taxon>Rhodobacterales</taxon>
        <taxon>Roseobacteraceae</taxon>
        <taxon>Palleronia</taxon>
    </lineage>
</organism>
<proteinExistence type="predicted"/>
<sequence>MSNGIATIDLAKAAQLDELLGNCEGSTVRASMDQVAAAIGSRLGATYETLQELDADLDWPEGTIGTVWNDGVEPQNGAYKKSGDIGAGQWARVGDAPIGVAMKHALDRVTEARAEADRSAAQVPLAQAQAGIADAHRLASAGHAAEAGVSRDQAAAAGLVAGNRIFTGTLEEAETATADGETFLFQNGPGTAIYRNDLGSATFVDWIGEVLFDSAQTLLAFTGEMNPGTLVRTREEGFAYRVVADWTSAWGAVSAGGVKLYPISSGGWITARMFGAMEGVDVTAAVQAAINFAMYGGPGYTALVGARGAQVDVSEAKQSDPSLYYLIYTKFFAQ</sequence>
<reference evidence="1 2" key="1">
    <citation type="submission" date="2018-03" db="EMBL/GenBank/DDBJ databases">
        <authorList>
            <person name="Keele B.F."/>
        </authorList>
    </citation>
    <scope>NUCLEOTIDE SEQUENCE [LARGE SCALE GENOMIC DNA]</scope>
    <source>
        <strain evidence="1 2">CECT 8504</strain>
    </source>
</reference>
<dbReference type="Proteomes" id="UP000244912">
    <property type="component" value="Unassembled WGS sequence"/>
</dbReference>
<dbReference type="OrthoDB" id="7779280at2"/>
<name>A0A2R8BVS4_9RHOB</name>
<keyword evidence="2" id="KW-1185">Reference proteome</keyword>
<dbReference type="AlphaFoldDB" id="A0A2R8BVS4"/>
<dbReference type="RefSeq" id="WP_108894111.1">
    <property type="nucleotide sequence ID" value="NZ_ONZF01000004.1"/>
</dbReference>